<accession>A0A1X7ESS3</accession>
<evidence type="ECO:0000313" key="1">
    <source>
        <dbReference type="EMBL" id="SMF39313.1"/>
    </source>
</evidence>
<proteinExistence type="predicted"/>
<organism evidence="1 2">
    <name type="scientific">Xaviernesmea oryzae</name>
    <dbReference type="NCBI Taxonomy" id="464029"/>
    <lineage>
        <taxon>Bacteria</taxon>
        <taxon>Pseudomonadati</taxon>
        <taxon>Pseudomonadota</taxon>
        <taxon>Alphaproteobacteria</taxon>
        <taxon>Hyphomicrobiales</taxon>
        <taxon>Rhizobiaceae</taxon>
        <taxon>Rhizobium/Agrobacterium group</taxon>
        <taxon>Xaviernesmea</taxon>
    </lineage>
</organism>
<reference evidence="2" key="1">
    <citation type="submission" date="2017-04" db="EMBL/GenBank/DDBJ databases">
        <authorList>
            <person name="Varghese N."/>
            <person name="Submissions S."/>
        </authorList>
    </citation>
    <scope>NUCLEOTIDE SEQUENCE [LARGE SCALE GENOMIC DNA]</scope>
    <source>
        <strain evidence="2">B4P</strain>
    </source>
</reference>
<dbReference type="OrthoDB" id="7774278at2"/>
<evidence type="ECO:0000313" key="2">
    <source>
        <dbReference type="Proteomes" id="UP000192903"/>
    </source>
</evidence>
<gene>
    <name evidence="1" type="ORF">SAMN02982989_1726</name>
</gene>
<dbReference type="EMBL" id="FXAF01000006">
    <property type="protein sequence ID" value="SMF39313.1"/>
    <property type="molecule type" value="Genomic_DNA"/>
</dbReference>
<protein>
    <submittedName>
        <fullName evidence="1">Uncharacterized protein</fullName>
    </submittedName>
</protein>
<dbReference type="RefSeq" id="WP_085422007.1">
    <property type="nucleotide sequence ID" value="NZ_FXAF01000006.1"/>
</dbReference>
<name>A0A1X7ESS3_9HYPH</name>
<keyword evidence="2" id="KW-1185">Reference proteome</keyword>
<dbReference type="AlphaFoldDB" id="A0A1X7ESS3"/>
<sequence length="112" mass="12332">MMVVGDKDLLPPGTRHAWQQAGIELAGPMPPADFDIRLVSGMHGVLIHAACDAQFMFDASEMLEAASIPFLFVVPEQQIVARQNPHVLGTRMEDIQAIVQELLRQYGSGVRH</sequence>
<dbReference type="Proteomes" id="UP000192903">
    <property type="component" value="Unassembled WGS sequence"/>
</dbReference>